<dbReference type="OrthoDB" id="8192785at2759"/>
<dbReference type="EMBL" id="WIXP02000005">
    <property type="protein sequence ID" value="KAF6210822.1"/>
    <property type="molecule type" value="Genomic_DNA"/>
</dbReference>
<name>A0A8S9XP37_APOLU</name>
<accession>A0A8S9XP37</accession>
<feature type="signal peptide" evidence="1">
    <location>
        <begin position="1"/>
        <end position="30"/>
    </location>
</feature>
<dbReference type="Proteomes" id="UP000466442">
    <property type="component" value="Linkage Group LG5"/>
</dbReference>
<evidence type="ECO:0000313" key="2">
    <source>
        <dbReference type="EMBL" id="KAF6210822.1"/>
    </source>
</evidence>
<dbReference type="InterPro" id="IPR031734">
    <property type="entry name" value="MBF2"/>
</dbReference>
<keyword evidence="3" id="KW-1185">Reference proteome</keyword>
<evidence type="ECO:0000256" key="1">
    <source>
        <dbReference type="SAM" id="SignalP"/>
    </source>
</evidence>
<sequence length="303" mass="33423">MAMERLVVAVTSGLLLAVLLATLAPSPALAIDCGTNKSHNAFIGNKHWNDKLLYMDHPKLESKWLRVVSTDVATGNIRGVINYIEVLDQKTNGNGGCAYLTSGGVGTSNVGFHIKSQRSHEEERVSLVVLRRSQQLISAKEVHRKPLSEEISNILSHSSCGSRNDNMSRVIMGMCGGLVLALMLATLAPSPALALDCGRNKSHNSFLGRRWYNDQLLYSTHIIEESKWFRTATADVYFPARASLKGNITYVELLDQQRDGKGGCGYIRYGGPGYNYTSIHFKSSGWNEGIDFVVRIFGFPSRR</sequence>
<gene>
    <name evidence="2" type="ORF">GE061_013933</name>
</gene>
<comment type="caution">
    <text evidence="2">The sequence shown here is derived from an EMBL/GenBank/DDBJ whole genome shotgun (WGS) entry which is preliminary data.</text>
</comment>
<evidence type="ECO:0000313" key="3">
    <source>
        <dbReference type="Proteomes" id="UP000466442"/>
    </source>
</evidence>
<dbReference type="PANTHER" id="PTHR37685:SF1">
    <property type="entry name" value="GEO11136P1-RELATED"/>
    <property type="match status" value="1"/>
</dbReference>
<dbReference type="Pfam" id="PF15868">
    <property type="entry name" value="MBF2"/>
    <property type="match status" value="2"/>
</dbReference>
<keyword evidence="1" id="KW-0732">Signal</keyword>
<protein>
    <recommendedName>
        <fullName evidence="4">Salivary secreted peptide</fullName>
    </recommendedName>
</protein>
<reference evidence="2" key="1">
    <citation type="journal article" date="2021" name="Mol. Ecol. Resour.">
        <title>Apolygus lucorum genome provides insights into omnivorousness and mesophyll feeding.</title>
        <authorList>
            <person name="Liu Y."/>
            <person name="Liu H."/>
            <person name="Wang H."/>
            <person name="Huang T."/>
            <person name="Liu B."/>
            <person name="Yang B."/>
            <person name="Yin L."/>
            <person name="Li B."/>
            <person name="Zhang Y."/>
            <person name="Zhang S."/>
            <person name="Jiang F."/>
            <person name="Zhang X."/>
            <person name="Ren Y."/>
            <person name="Wang B."/>
            <person name="Wang S."/>
            <person name="Lu Y."/>
            <person name="Wu K."/>
            <person name="Fan W."/>
            <person name="Wang G."/>
        </authorList>
    </citation>
    <scope>NUCLEOTIDE SEQUENCE</scope>
    <source>
        <strain evidence="2">12Hb</strain>
    </source>
</reference>
<organism evidence="2 3">
    <name type="scientific">Apolygus lucorum</name>
    <name type="common">Small green plant bug</name>
    <name type="synonym">Lygocoris lucorum</name>
    <dbReference type="NCBI Taxonomy" id="248454"/>
    <lineage>
        <taxon>Eukaryota</taxon>
        <taxon>Metazoa</taxon>
        <taxon>Ecdysozoa</taxon>
        <taxon>Arthropoda</taxon>
        <taxon>Hexapoda</taxon>
        <taxon>Insecta</taxon>
        <taxon>Pterygota</taxon>
        <taxon>Neoptera</taxon>
        <taxon>Paraneoptera</taxon>
        <taxon>Hemiptera</taxon>
        <taxon>Heteroptera</taxon>
        <taxon>Panheteroptera</taxon>
        <taxon>Cimicomorpha</taxon>
        <taxon>Miridae</taxon>
        <taxon>Mirini</taxon>
        <taxon>Apolygus</taxon>
    </lineage>
</organism>
<feature type="chain" id="PRO_5035761919" description="Salivary secreted peptide" evidence="1">
    <location>
        <begin position="31"/>
        <end position="303"/>
    </location>
</feature>
<dbReference type="AlphaFoldDB" id="A0A8S9XP37"/>
<proteinExistence type="predicted"/>
<evidence type="ECO:0008006" key="4">
    <source>
        <dbReference type="Google" id="ProtNLM"/>
    </source>
</evidence>
<dbReference type="PANTHER" id="PTHR37685">
    <property type="entry name" value="GEO11136P1-RELATED"/>
    <property type="match status" value="1"/>
</dbReference>